<dbReference type="PROSITE" id="PS51375">
    <property type="entry name" value="PPR"/>
    <property type="match status" value="5"/>
</dbReference>
<dbReference type="EMBL" id="SWLB01000014">
    <property type="protein sequence ID" value="KAF3329412.1"/>
    <property type="molecule type" value="Genomic_DNA"/>
</dbReference>
<dbReference type="NCBIfam" id="TIGR00756">
    <property type="entry name" value="PPR"/>
    <property type="match status" value="4"/>
</dbReference>
<dbReference type="PANTHER" id="PTHR47933">
    <property type="entry name" value="PENTATRICOPEPTIDE REPEAT-CONTAINING PROTEIN 1, MITOCHONDRIAL"/>
    <property type="match status" value="1"/>
</dbReference>
<feature type="repeat" description="PPR" evidence="3">
    <location>
        <begin position="401"/>
        <end position="435"/>
    </location>
</feature>
<evidence type="ECO:0000256" key="2">
    <source>
        <dbReference type="ARBA" id="ARBA00022946"/>
    </source>
</evidence>
<feature type="repeat" description="PPR" evidence="3">
    <location>
        <begin position="506"/>
        <end position="541"/>
    </location>
</feature>
<dbReference type="Proteomes" id="UP000623129">
    <property type="component" value="Unassembled WGS sequence"/>
</dbReference>
<dbReference type="SUPFAM" id="SSF81901">
    <property type="entry name" value="HCP-like"/>
    <property type="match status" value="1"/>
</dbReference>
<dbReference type="PANTHER" id="PTHR47933:SF11">
    <property type="entry name" value="PENTATRICOPEPTIDE REPEAT-CONTAINING PROTEIN 2"/>
    <property type="match status" value="1"/>
</dbReference>
<feature type="repeat" description="PPR" evidence="3">
    <location>
        <begin position="471"/>
        <end position="505"/>
    </location>
</feature>
<comment type="caution">
    <text evidence="5">The sequence shown here is derived from an EMBL/GenBank/DDBJ whole genome shotgun (WGS) entry which is preliminary data.</text>
</comment>
<evidence type="ECO:0000256" key="3">
    <source>
        <dbReference type="PROSITE-ProRule" id="PRU00708"/>
    </source>
</evidence>
<evidence type="ECO:0000313" key="6">
    <source>
        <dbReference type="Proteomes" id="UP000623129"/>
    </source>
</evidence>
<feature type="compositionally biased region" description="Low complexity" evidence="4">
    <location>
        <begin position="79"/>
        <end position="92"/>
    </location>
</feature>
<keyword evidence="2" id="KW-0809">Transit peptide</keyword>
<feature type="repeat" description="PPR" evidence="3">
    <location>
        <begin position="366"/>
        <end position="400"/>
    </location>
</feature>
<keyword evidence="6" id="KW-1185">Reference proteome</keyword>
<sequence>MWRFKARALLLRSARQWRIPQVPPQAPILVPPFISSNTPCQSLPVSSHLPYLRTFSSSPETVTQEDDSRNHSLNQELNESSGSESAGGESLSDLWEEVVQTDDSQTVFEPVDSEVEFDVDEEVKNVKNAIDSPGGVERCFAKMWYGINEEVVSRVLQESSNISPEKLLEFFGVIYEMHPSSVTGKTVGLFVNAIISSDEVFKMDINKLLDFIKKLGAEGEKGLVPIEALNGLLSVLSKLKNGKAALEVFEKFSDFSCVHDGDSYYFTIVALSKINEVECAWTVCEKMLDSGNLPDGEKIGKVISVLCKDKRHKEAHLVYLMAKEKKLTVGTSVLDVLVGALSRRDETVKQALEMLDEYKGDALRNAGYIFGSVVQGLCKAKEVKEAKKLLLRMVESVPKPGNAAFNYVITALSKEGDMDEAVELMKLMVDTGLRPDVYTYTVIMSAYAKYDMMKEAHDLLHEAKERHEKLNPVCYHTIIRGYCKREQFDKAIECLHEMKEDGVKPNLDEYNNLIQSLCLKAIDWRRAEALLVEMENSGLHLNGLYGTTRSLISAVKELEEEEVKSNANIEA</sequence>
<proteinExistence type="predicted"/>
<accession>A0A833V947</accession>
<dbReference type="Gene3D" id="1.25.40.10">
    <property type="entry name" value="Tetratricopeptide repeat domain"/>
    <property type="match status" value="3"/>
</dbReference>
<dbReference type="AlphaFoldDB" id="A0A833V947"/>
<reference evidence="5" key="1">
    <citation type="submission" date="2020-01" db="EMBL/GenBank/DDBJ databases">
        <title>Genome sequence of Kobresia littledalei, the first chromosome-level genome in the family Cyperaceae.</title>
        <authorList>
            <person name="Qu G."/>
        </authorList>
    </citation>
    <scope>NUCLEOTIDE SEQUENCE</scope>
    <source>
        <strain evidence="5">C.B.Clarke</strain>
        <tissue evidence="5">Leaf</tissue>
    </source>
</reference>
<feature type="region of interest" description="Disordered" evidence="4">
    <location>
        <begin position="57"/>
        <end position="92"/>
    </location>
</feature>
<gene>
    <name evidence="5" type="ORF">FCM35_KLT04743</name>
</gene>
<evidence type="ECO:0000313" key="5">
    <source>
        <dbReference type="EMBL" id="KAF3329412.1"/>
    </source>
</evidence>
<feature type="repeat" description="PPR" evidence="3">
    <location>
        <begin position="436"/>
        <end position="470"/>
    </location>
</feature>
<dbReference type="Pfam" id="PF13041">
    <property type="entry name" value="PPR_2"/>
    <property type="match status" value="2"/>
</dbReference>
<keyword evidence="1" id="KW-0677">Repeat</keyword>
<evidence type="ECO:0000256" key="1">
    <source>
        <dbReference type="ARBA" id="ARBA00022737"/>
    </source>
</evidence>
<dbReference type="OrthoDB" id="185373at2759"/>
<evidence type="ECO:0000256" key="4">
    <source>
        <dbReference type="SAM" id="MobiDB-lite"/>
    </source>
</evidence>
<dbReference type="Pfam" id="PF01535">
    <property type="entry name" value="PPR"/>
    <property type="match status" value="1"/>
</dbReference>
<dbReference type="InterPro" id="IPR011990">
    <property type="entry name" value="TPR-like_helical_dom_sf"/>
</dbReference>
<organism evidence="5 6">
    <name type="scientific">Carex littledalei</name>
    <dbReference type="NCBI Taxonomy" id="544730"/>
    <lineage>
        <taxon>Eukaryota</taxon>
        <taxon>Viridiplantae</taxon>
        <taxon>Streptophyta</taxon>
        <taxon>Embryophyta</taxon>
        <taxon>Tracheophyta</taxon>
        <taxon>Spermatophyta</taxon>
        <taxon>Magnoliopsida</taxon>
        <taxon>Liliopsida</taxon>
        <taxon>Poales</taxon>
        <taxon>Cyperaceae</taxon>
        <taxon>Cyperoideae</taxon>
        <taxon>Cariceae</taxon>
        <taxon>Carex</taxon>
        <taxon>Carex subgen. Euthyceras</taxon>
    </lineage>
</organism>
<protein>
    <submittedName>
        <fullName evidence="5">Pentatricopeptide repeat-containing protein</fullName>
    </submittedName>
</protein>
<name>A0A833V947_9POAL</name>
<dbReference type="GO" id="GO:0003729">
    <property type="term" value="F:mRNA binding"/>
    <property type="evidence" value="ECO:0007669"/>
    <property type="project" value="TreeGrafter"/>
</dbReference>
<dbReference type="InterPro" id="IPR051240">
    <property type="entry name" value="Mito_RNA-Proc/Resp"/>
</dbReference>
<dbReference type="InterPro" id="IPR002885">
    <property type="entry name" value="PPR_rpt"/>
</dbReference>